<dbReference type="InterPro" id="IPR018097">
    <property type="entry name" value="EGF_Ca-bd_CS"/>
</dbReference>
<accession>A0A3B4Z9R4</accession>
<dbReference type="SMART" id="SM00179">
    <property type="entry name" value="EGF_CA"/>
    <property type="match status" value="1"/>
</dbReference>
<dbReference type="Pfam" id="PF07645">
    <property type="entry name" value="EGF_CA"/>
    <property type="match status" value="1"/>
</dbReference>
<feature type="chain" id="PRO_5017211025" evidence="12">
    <location>
        <begin position="25"/>
        <end position="355"/>
    </location>
</feature>
<dbReference type="InterPro" id="IPR000152">
    <property type="entry name" value="EGF-type_Asp/Asn_hydroxyl_site"/>
</dbReference>
<dbReference type="GO" id="GO:0005509">
    <property type="term" value="F:calcium ion binding"/>
    <property type="evidence" value="ECO:0007669"/>
    <property type="project" value="InterPro"/>
</dbReference>
<keyword evidence="9" id="KW-1015">Disulfide bond</keyword>
<dbReference type="SUPFAM" id="SSF56436">
    <property type="entry name" value="C-type lectin-like"/>
    <property type="match status" value="1"/>
</dbReference>
<keyword evidence="4 11" id="KW-0812">Transmembrane</keyword>
<keyword evidence="2" id="KW-0245">EGF-like domain</keyword>
<dbReference type="STRING" id="144197.ENSSPAP00000003254"/>
<evidence type="ECO:0000259" key="13">
    <source>
        <dbReference type="PROSITE" id="PS50041"/>
    </source>
</evidence>
<evidence type="ECO:0000256" key="8">
    <source>
        <dbReference type="ARBA" id="ARBA00023136"/>
    </source>
</evidence>
<reference evidence="14" key="1">
    <citation type="submission" date="2023-09" db="UniProtKB">
        <authorList>
            <consortium name="Ensembl"/>
        </authorList>
    </citation>
    <scope>IDENTIFICATION</scope>
</reference>
<feature type="compositionally biased region" description="Polar residues" evidence="10">
    <location>
        <begin position="344"/>
        <end position="355"/>
    </location>
</feature>
<evidence type="ECO:0000313" key="14">
    <source>
        <dbReference type="Ensembl" id="ENSSPAP00000003254.1"/>
    </source>
</evidence>
<organism evidence="14">
    <name type="scientific">Stegastes partitus</name>
    <name type="common">bicolor damselfish</name>
    <dbReference type="NCBI Taxonomy" id="144197"/>
    <lineage>
        <taxon>Eukaryota</taxon>
        <taxon>Metazoa</taxon>
        <taxon>Chordata</taxon>
        <taxon>Craniata</taxon>
        <taxon>Vertebrata</taxon>
        <taxon>Euteleostomi</taxon>
        <taxon>Actinopterygii</taxon>
        <taxon>Neopterygii</taxon>
        <taxon>Teleostei</taxon>
        <taxon>Neoteleostei</taxon>
        <taxon>Acanthomorphata</taxon>
        <taxon>Ovalentaria</taxon>
        <taxon>Pomacentridae</taxon>
        <taxon>Stegastes</taxon>
    </lineage>
</organism>
<dbReference type="InterPro" id="IPR016186">
    <property type="entry name" value="C-type_lectin-like/link_sf"/>
</dbReference>
<keyword evidence="7 11" id="KW-1133">Transmembrane helix</keyword>
<dbReference type="AlphaFoldDB" id="A0A3B4Z9R4"/>
<dbReference type="PANTHER" id="PTHR14789">
    <property type="entry name" value="CHONDROLECTIN VARIANT CHODLFDELTAE"/>
    <property type="match status" value="1"/>
</dbReference>
<name>A0A3B4Z9R4_9TELE</name>
<dbReference type="InterPro" id="IPR016187">
    <property type="entry name" value="CTDL_fold"/>
</dbReference>
<dbReference type="PROSITE" id="PS01187">
    <property type="entry name" value="EGF_CA"/>
    <property type="match status" value="1"/>
</dbReference>
<proteinExistence type="predicted"/>
<dbReference type="PANTHER" id="PTHR14789:SF8">
    <property type="entry name" value="C-TYPE LECTIN DOMAIN FAMILY 14 MEMBER A PRECURSOR-RELATED"/>
    <property type="match status" value="1"/>
</dbReference>
<dbReference type="Gene3D" id="3.10.100.10">
    <property type="entry name" value="Mannose-Binding Protein A, subunit A"/>
    <property type="match status" value="1"/>
</dbReference>
<dbReference type="Gene3D" id="2.10.25.10">
    <property type="entry name" value="Laminin"/>
    <property type="match status" value="1"/>
</dbReference>
<dbReference type="Pfam" id="PF00059">
    <property type="entry name" value="Lectin_C"/>
    <property type="match status" value="1"/>
</dbReference>
<dbReference type="PROSITE" id="PS00010">
    <property type="entry name" value="ASX_HYDROXYL"/>
    <property type="match status" value="1"/>
</dbReference>
<dbReference type="InterPro" id="IPR001881">
    <property type="entry name" value="EGF-like_Ca-bd_dom"/>
</dbReference>
<dbReference type="GeneTree" id="ENSGT01030000234930"/>
<comment type="subcellular location">
    <subcellularLocation>
        <location evidence="1">Membrane</location>
        <topology evidence="1">Single-pass type I membrane protein</topology>
    </subcellularLocation>
</comment>
<sequence>MACRLFGCWTPLCIVLFLLSSISADPSLTPRYVLHSTRGTFDDAMQRCSPGVLTTLATNQEVDDILKLVSNSVPLQDDFTFWLGLRKAKNECVVPAQPLRGFRWTADGSEESQVSRWAEEPVLTCTGVRCAALKGQFDGSTTSWGLIPVKCKNEYPFICKLKGGLTEGSPEATEPSKPATPKTRPATSEHVPTTPEPELPTEEPEPELVPGPGPDPITVCLQCSHGFHKDAAGRCMDVDECADPTRTPCKHTCLNTEGSYRCVCSDADGKQHDEGSLTCQDLVMVEDGGALSGILVPVLIAVAALVVLVVVVAVTVKCCLMRRSKKRAIKAAEKMAMKSKQQKDAFQTANEKTAT</sequence>
<evidence type="ECO:0000256" key="10">
    <source>
        <dbReference type="SAM" id="MobiDB-lite"/>
    </source>
</evidence>
<dbReference type="SUPFAM" id="SSF57196">
    <property type="entry name" value="EGF/Laminin"/>
    <property type="match status" value="1"/>
</dbReference>
<feature type="region of interest" description="Disordered" evidence="10">
    <location>
        <begin position="167"/>
        <end position="211"/>
    </location>
</feature>
<dbReference type="SMART" id="SM00034">
    <property type="entry name" value="CLECT"/>
    <property type="match status" value="1"/>
</dbReference>
<protein>
    <submittedName>
        <fullName evidence="14">C-type lectin domain containing 14A</fullName>
    </submittedName>
</protein>
<evidence type="ECO:0000256" key="5">
    <source>
        <dbReference type="ARBA" id="ARBA00022729"/>
    </source>
</evidence>
<dbReference type="PROSITE" id="PS50041">
    <property type="entry name" value="C_TYPE_LECTIN_2"/>
    <property type="match status" value="1"/>
</dbReference>
<keyword evidence="5 12" id="KW-0732">Signal</keyword>
<evidence type="ECO:0000256" key="1">
    <source>
        <dbReference type="ARBA" id="ARBA00004479"/>
    </source>
</evidence>
<feature type="region of interest" description="Disordered" evidence="10">
    <location>
        <begin position="336"/>
        <end position="355"/>
    </location>
</feature>
<evidence type="ECO:0000256" key="7">
    <source>
        <dbReference type="ARBA" id="ARBA00022989"/>
    </source>
</evidence>
<evidence type="ECO:0000256" key="9">
    <source>
        <dbReference type="ARBA" id="ARBA00023157"/>
    </source>
</evidence>
<keyword evidence="3" id="KW-0597">Phosphoprotein</keyword>
<dbReference type="GO" id="GO:0030246">
    <property type="term" value="F:carbohydrate binding"/>
    <property type="evidence" value="ECO:0007669"/>
    <property type="project" value="UniProtKB-KW"/>
</dbReference>
<dbReference type="InterPro" id="IPR049883">
    <property type="entry name" value="NOTCH1_EGF-like"/>
</dbReference>
<evidence type="ECO:0000256" key="12">
    <source>
        <dbReference type="SAM" id="SignalP"/>
    </source>
</evidence>
<keyword evidence="6" id="KW-0430">Lectin</keyword>
<evidence type="ECO:0000256" key="4">
    <source>
        <dbReference type="ARBA" id="ARBA00022692"/>
    </source>
</evidence>
<feature type="domain" description="C-type lectin" evidence="13">
    <location>
        <begin position="32"/>
        <end position="160"/>
    </location>
</feature>
<feature type="signal peptide" evidence="12">
    <location>
        <begin position="1"/>
        <end position="24"/>
    </location>
</feature>
<dbReference type="Ensembl" id="ENSSPAT00000003310.1">
    <property type="protein sequence ID" value="ENSSPAP00000003254.1"/>
    <property type="gene ID" value="ENSSPAG00000002483.1"/>
</dbReference>
<dbReference type="CDD" id="cd00054">
    <property type="entry name" value="EGF_CA"/>
    <property type="match status" value="1"/>
</dbReference>
<evidence type="ECO:0000256" key="6">
    <source>
        <dbReference type="ARBA" id="ARBA00022734"/>
    </source>
</evidence>
<dbReference type="InterPro" id="IPR001304">
    <property type="entry name" value="C-type_lectin-like"/>
</dbReference>
<evidence type="ECO:0000256" key="2">
    <source>
        <dbReference type="ARBA" id="ARBA00022536"/>
    </source>
</evidence>
<evidence type="ECO:0000256" key="3">
    <source>
        <dbReference type="ARBA" id="ARBA00022553"/>
    </source>
</evidence>
<dbReference type="GO" id="GO:0032502">
    <property type="term" value="P:developmental process"/>
    <property type="evidence" value="ECO:0007669"/>
    <property type="project" value="UniProtKB-ARBA"/>
</dbReference>
<dbReference type="GO" id="GO:0016020">
    <property type="term" value="C:membrane"/>
    <property type="evidence" value="ECO:0007669"/>
    <property type="project" value="UniProtKB-SubCell"/>
</dbReference>
<dbReference type="InterPro" id="IPR051505">
    <property type="entry name" value="C-type_lectin_domain"/>
</dbReference>
<evidence type="ECO:0000256" key="11">
    <source>
        <dbReference type="SAM" id="Phobius"/>
    </source>
</evidence>
<keyword evidence="8 11" id="KW-0472">Membrane</keyword>
<feature type="transmembrane region" description="Helical" evidence="11">
    <location>
        <begin position="294"/>
        <end position="320"/>
    </location>
</feature>